<proteinExistence type="predicted"/>
<dbReference type="EMBL" id="AMCV02000028">
    <property type="protein sequence ID" value="TDZ17460.1"/>
    <property type="molecule type" value="Genomic_DNA"/>
</dbReference>
<dbReference type="Proteomes" id="UP000014480">
    <property type="component" value="Unassembled WGS sequence"/>
</dbReference>
<keyword evidence="2" id="KW-1185">Reference proteome</keyword>
<protein>
    <submittedName>
        <fullName evidence="1">Uncharacterized protein</fullName>
    </submittedName>
</protein>
<evidence type="ECO:0000313" key="2">
    <source>
        <dbReference type="Proteomes" id="UP000014480"/>
    </source>
</evidence>
<name>A0A484FGE5_COLOR</name>
<comment type="caution">
    <text evidence="1">The sequence shown here is derived from an EMBL/GenBank/DDBJ whole genome shotgun (WGS) entry which is preliminary data.</text>
</comment>
<accession>A0A484FGE5</accession>
<gene>
    <name evidence="1" type="ORF">Cob_v009558</name>
</gene>
<evidence type="ECO:0000313" key="1">
    <source>
        <dbReference type="EMBL" id="TDZ17460.1"/>
    </source>
</evidence>
<organism evidence="1 2">
    <name type="scientific">Colletotrichum orbiculare (strain 104-T / ATCC 96160 / CBS 514.97 / LARS 414 / MAFF 240422)</name>
    <name type="common">Cucumber anthracnose fungus</name>
    <name type="synonym">Colletotrichum lagenarium</name>
    <dbReference type="NCBI Taxonomy" id="1213857"/>
    <lineage>
        <taxon>Eukaryota</taxon>
        <taxon>Fungi</taxon>
        <taxon>Dikarya</taxon>
        <taxon>Ascomycota</taxon>
        <taxon>Pezizomycotina</taxon>
        <taxon>Sordariomycetes</taxon>
        <taxon>Hypocreomycetidae</taxon>
        <taxon>Glomerellales</taxon>
        <taxon>Glomerellaceae</taxon>
        <taxon>Colletotrichum</taxon>
        <taxon>Colletotrichum orbiculare species complex</taxon>
    </lineage>
</organism>
<reference evidence="2" key="1">
    <citation type="journal article" date="2013" name="New Phytol.">
        <title>Comparative genomic and transcriptomic analyses reveal the hemibiotrophic stage shift of Colletotrichum fungi.</title>
        <authorList>
            <person name="Gan P."/>
            <person name="Ikeda K."/>
            <person name="Irieda H."/>
            <person name="Narusaka M."/>
            <person name="O'Connell R.J."/>
            <person name="Narusaka Y."/>
            <person name="Takano Y."/>
            <person name="Kubo Y."/>
            <person name="Shirasu K."/>
        </authorList>
    </citation>
    <scope>NUCLEOTIDE SEQUENCE [LARGE SCALE GENOMIC DNA]</scope>
    <source>
        <strain evidence="2">104-T / ATCC 96160 / CBS 514.97 / LARS 414 / MAFF 240422</strain>
    </source>
</reference>
<dbReference type="AlphaFoldDB" id="A0A484FGE5"/>
<sequence>MAMSMYPGWQCCQRLLSVHPEPEQTTPTRACQHMSRGKRACQQKQIVTTRVGQQSMIPLIPEDHAPSEGKVDFPALLTAEADGQCVSDVTSAAQHNTPLP</sequence>
<reference evidence="2" key="2">
    <citation type="journal article" date="2019" name="Mol. Plant Microbe Interact.">
        <title>Genome sequence resources for four phytopathogenic fungi from the Colletotrichum orbiculare species complex.</title>
        <authorList>
            <person name="Gan P."/>
            <person name="Tsushima A."/>
            <person name="Narusaka M."/>
            <person name="Narusaka Y."/>
            <person name="Takano Y."/>
            <person name="Kubo Y."/>
            <person name="Shirasu K."/>
        </authorList>
    </citation>
    <scope>GENOME REANNOTATION</scope>
    <source>
        <strain evidence="2">104-T / ATCC 96160 / CBS 514.97 / LARS 414 / MAFF 240422</strain>
    </source>
</reference>